<evidence type="ECO:0008006" key="4">
    <source>
        <dbReference type="Google" id="ProtNLM"/>
    </source>
</evidence>
<keyword evidence="3" id="KW-1185">Reference proteome</keyword>
<sequence length="109" mass="11991">MEKTTDMQSKEKEGMSGRRLISCMSKWCAYRYLYLVITTLIKGGSMSGQVKAGRNMALLGLCCPIFWMALFSGERGAALAFHAMHSGVVCLLGIAIMIAGLVNQKDRHE</sequence>
<keyword evidence="1" id="KW-0812">Transmembrane</keyword>
<feature type="transmembrane region" description="Helical" evidence="1">
    <location>
        <begin position="79"/>
        <end position="102"/>
    </location>
</feature>
<proteinExistence type="predicted"/>
<feature type="transmembrane region" description="Helical" evidence="1">
    <location>
        <begin position="56"/>
        <end position="73"/>
    </location>
</feature>
<dbReference type="Proteomes" id="UP001290861">
    <property type="component" value="Unassembled WGS sequence"/>
</dbReference>
<protein>
    <recommendedName>
        <fullName evidence="4">DUF2933 domain-containing protein</fullName>
    </recommendedName>
</protein>
<name>A0ABU5MW73_9BACT</name>
<accession>A0ABU5MW73</accession>
<organism evidence="2 3">
    <name type="scientific">Pontiella agarivorans</name>
    <dbReference type="NCBI Taxonomy" id="3038953"/>
    <lineage>
        <taxon>Bacteria</taxon>
        <taxon>Pseudomonadati</taxon>
        <taxon>Kiritimatiellota</taxon>
        <taxon>Kiritimatiellia</taxon>
        <taxon>Kiritimatiellales</taxon>
        <taxon>Pontiellaceae</taxon>
        <taxon>Pontiella</taxon>
    </lineage>
</organism>
<evidence type="ECO:0000313" key="2">
    <source>
        <dbReference type="EMBL" id="MDZ8118474.1"/>
    </source>
</evidence>
<evidence type="ECO:0000313" key="3">
    <source>
        <dbReference type="Proteomes" id="UP001290861"/>
    </source>
</evidence>
<dbReference type="EMBL" id="JARVCO010000010">
    <property type="protein sequence ID" value="MDZ8118474.1"/>
    <property type="molecule type" value="Genomic_DNA"/>
</dbReference>
<keyword evidence="1" id="KW-0472">Membrane</keyword>
<gene>
    <name evidence="2" type="ORF">P9H32_07525</name>
</gene>
<keyword evidence="1" id="KW-1133">Transmembrane helix</keyword>
<evidence type="ECO:0000256" key="1">
    <source>
        <dbReference type="SAM" id="Phobius"/>
    </source>
</evidence>
<reference evidence="2 3" key="1">
    <citation type="journal article" date="2024" name="Appl. Environ. Microbiol.">
        <title>Pontiella agarivorans sp. nov., a novel marine anaerobic bacterium capable of degrading macroalgal polysaccharides and fixing nitrogen.</title>
        <authorList>
            <person name="Liu N."/>
            <person name="Kivenson V."/>
            <person name="Peng X."/>
            <person name="Cui Z."/>
            <person name="Lankiewicz T.S."/>
            <person name="Gosselin K.M."/>
            <person name="English C.J."/>
            <person name="Blair E.M."/>
            <person name="O'Malley M.A."/>
            <person name="Valentine D.L."/>
        </authorList>
    </citation>
    <scope>NUCLEOTIDE SEQUENCE [LARGE SCALE GENOMIC DNA]</scope>
    <source>
        <strain evidence="2 3">NLcol2</strain>
    </source>
</reference>
<comment type="caution">
    <text evidence="2">The sequence shown here is derived from an EMBL/GenBank/DDBJ whole genome shotgun (WGS) entry which is preliminary data.</text>
</comment>
<dbReference type="RefSeq" id="WP_322608273.1">
    <property type="nucleotide sequence ID" value="NZ_JARVCO010000010.1"/>
</dbReference>